<evidence type="ECO:0000313" key="3">
    <source>
        <dbReference type="Proteomes" id="UP000598217"/>
    </source>
</evidence>
<evidence type="ECO:0000313" key="2">
    <source>
        <dbReference type="EMBL" id="MBE1456022.1"/>
    </source>
</evidence>
<reference evidence="2 3" key="1">
    <citation type="submission" date="2020-10" db="EMBL/GenBank/DDBJ databases">
        <title>Sequencing the genomes of 1000 actinobacteria strains.</title>
        <authorList>
            <person name="Klenk H.-P."/>
        </authorList>
    </citation>
    <scope>NUCLEOTIDE SEQUENCE [LARGE SCALE GENOMIC DNA]</scope>
    <source>
        <strain evidence="2 3">DSM 45157</strain>
    </source>
</reference>
<proteinExistence type="predicted"/>
<feature type="region of interest" description="Disordered" evidence="1">
    <location>
        <begin position="81"/>
        <end position="107"/>
    </location>
</feature>
<organism evidence="2 3">
    <name type="scientific">Nocardiopsis terrae</name>
    <dbReference type="NCBI Taxonomy" id="372655"/>
    <lineage>
        <taxon>Bacteria</taxon>
        <taxon>Bacillati</taxon>
        <taxon>Actinomycetota</taxon>
        <taxon>Actinomycetes</taxon>
        <taxon>Streptosporangiales</taxon>
        <taxon>Nocardiopsidaceae</taxon>
        <taxon>Nocardiopsis</taxon>
    </lineage>
</organism>
<protein>
    <recommendedName>
        <fullName evidence="4">Excreted virulence factor EspC, type VII ESX diderm</fullName>
    </recommendedName>
</protein>
<comment type="caution">
    <text evidence="2">The sequence shown here is derived from an EMBL/GenBank/DDBJ whole genome shotgun (WGS) entry which is preliminary data.</text>
</comment>
<gene>
    <name evidence="2" type="ORF">H4W79_000236</name>
</gene>
<keyword evidence="3" id="KW-1185">Reference proteome</keyword>
<sequence length="107" mass="11484">MADIEIDTDVLAEIQSAFSSIEGRFGDRHTENAEEYASRVGPAELCSVAGEYVTDSSAHFDRMAKNMRELSEAIDPVIESFETQDEDMGLSLSESGNTGHGGGPTPV</sequence>
<dbReference type="Proteomes" id="UP000598217">
    <property type="component" value="Unassembled WGS sequence"/>
</dbReference>
<dbReference type="RefSeq" id="WP_191275483.1">
    <property type="nucleotide sequence ID" value="NZ_BMXJ01000009.1"/>
</dbReference>
<feature type="compositionally biased region" description="Gly residues" evidence="1">
    <location>
        <begin position="98"/>
        <end position="107"/>
    </location>
</feature>
<evidence type="ECO:0000256" key="1">
    <source>
        <dbReference type="SAM" id="MobiDB-lite"/>
    </source>
</evidence>
<accession>A0ABR9HAH9</accession>
<name>A0ABR9HAH9_9ACTN</name>
<evidence type="ECO:0008006" key="4">
    <source>
        <dbReference type="Google" id="ProtNLM"/>
    </source>
</evidence>
<dbReference type="EMBL" id="JADBDY010000001">
    <property type="protein sequence ID" value="MBE1456022.1"/>
    <property type="molecule type" value="Genomic_DNA"/>
</dbReference>